<name>A0A162Q7F5_MUCCL</name>
<dbReference type="AlphaFoldDB" id="A0A162Q7F5"/>
<dbReference type="OrthoDB" id="60033at2759"/>
<dbReference type="VEuPathDB" id="FungiDB:MUCCIDRAFT_42177"/>
<comment type="caution">
    <text evidence="5">The sequence shown here is derived from an EMBL/GenBank/DDBJ whole genome shotgun (WGS) entry which is preliminary data.</text>
</comment>
<protein>
    <submittedName>
        <fullName evidence="5">Ssk1 response regulator</fullName>
    </submittedName>
</protein>
<dbReference type="InterPro" id="IPR011006">
    <property type="entry name" value="CheY-like_superfamily"/>
</dbReference>
<proteinExistence type="predicted"/>
<dbReference type="GO" id="GO:0000160">
    <property type="term" value="P:phosphorelay signal transduction system"/>
    <property type="evidence" value="ECO:0007669"/>
    <property type="project" value="UniProtKB-KW"/>
</dbReference>
<organism evidence="5 6">
    <name type="scientific">Mucor lusitanicus CBS 277.49</name>
    <dbReference type="NCBI Taxonomy" id="747725"/>
    <lineage>
        <taxon>Eukaryota</taxon>
        <taxon>Fungi</taxon>
        <taxon>Fungi incertae sedis</taxon>
        <taxon>Mucoromycota</taxon>
        <taxon>Mucoromycotina</taxon>
        <taxon>Mucoromycetes</taxon>
        <taxon>Mucorales</taxon>
        <taxon>Mucorineae</taxon>
        <taxon>Mucoraceae</taxon>
        <taxon>Mucor</taxon>
    </lineage>
</organism>
<dbReference type="InterPro" id="IPR001789">
    <property type="entry name" value="Sig_transdc_resp-reg_receiver"/>
</dbReference>
<dbReference type="SUPFAM" id="SSF52172">
    <property type="entry name" value="CheY-like"/>
    <property type="match status" value="1"/>
</dbReference>
<gene>
    <name evidence="5" type="ORF">MUCCIDRAFT_42177</name>
</gene>
<dbReference type="EMBL" id="AMYB01000008">
    <property type="protein sequence ID" value="OAC99609.1"/>
    <property type="molecule type" value="Genomic_DNA"/>
</dbReference>
<reference evidence="5 6" key="1">
    <citation type="submission" date="2015-06" db="EMBL/GenBank/DDBJ databases">
        <title>Expansion of signal transduction pathways in fungi by whole-genome duplication.</title>
        <authorList>
            <consortium name="DOE Joint Genome Institute"/>
            <person name="Corrochano L.M."/>
            <person name="Kuo A."/>
            <person name="Marcet-Houben M."/>
            <person name="Polaino S."/>
            <person name="Salamov A."/>
            <person name="Villalobos J.M."/>
            <person name="Alvarez M.I."/>
            <person name="Avalos J."/>
            <person name="Benito E.P."/>
            <person name="Benoit I."/>
            <person name="Burger G."/>
            <person name="Camino L.P."/>
            <person name="Canovas D."/>
            <person name="Cerda-Olmedo E."/>
            <person name="Cheng J.-F."/>
            <person name="Dominguez A."/>
            <person name="Elias M."/>
            <person name="Eslava A.P."/>
            <person name="Glaser F."/>
            <person name="Grimwood J."/>
            <person name="Gutierrez G."/>
            <person name="Heitman J."/>
            <person name="Henrissat B."/>
            <person name="Iturriaga E.A."/>
            <person name="Lang B.F."/>
            <person name="Lavin J.L."/>
            <person name="Lee S."/>
            <person name="Li W."/>
            <person name="Lindquist E."/>
            <person name="Lopez-Garcia S."/>
            <person name="Luque E.M."/>
            <person name="Marcos A.T."/>
            <person name="Martin J."/>
            <person name="Mccluskey K."/>
            <person name="Medina H.R."/>
            <person name="Miralles-Duran A."/>
            <person name="Miyazaki A."/>
            <person name="Munoz-Torres E."/>
            <person name="Oguiza J.A."/>
            <person name="Ohm R."/>
            <person name="Olmedo M."/>
            <person name="Orejas M."/>
            <person name="Ortiz-Castellanos L."/>
            <person name="Pisabarro A.G."/>
            <person name="Rodriguez-Romero J."/>
            <person name="Ruiz-Herrera J."/>
            <person name="Ruiz-Vazquez R."/>
            <person name="Sanz C."/>
            <person name="Schackwitz W."/>
            <person name="Schmutz J."/>
            <person name="Shahriari M."/>
            <person name="Shelest E."/>
            <person name="Silva-Franco F."/>
            <person name="Soanes D."/>
            <person name="Syed K."/>
            <person name="Tagua V.G."/>
            <person name="Talbot N.J."/>
            <person name="Thon M."/>
            <person name="De Vries R.P."/>
            <person name="Wiebenga A."/>
            <person name="Yadav J.S."/>
            <person name="Braun E.L."/>
            <person name="Baker S."/>
            <person name="Garre V."/>
            <person name="Horwitz B."/>
            <person name="Torres-Martinez S."/>
            <person name="Idnurm A."/>
            <person name="Herrera-Estrella A."/>
            <person name="Gabaldon T."/>
            <person name="Grigoriev I.V."/>
        </authorList>
    </citation>
    <scope>NUCLEOTIDE SEQUENCE [LARGE SCALE GENOMIC DNA]</scope>
    <source>
        <strain evidence="5 6">CBS 277.49</strain>
    </source>
</reference>
<keyword evidence="1 3" id="KW-0597">Phosphoprotein</keyword>
<dbReference type="PROSITE" id="PS50110">
    <property type="entry name" value="RESPONSE_REGULATORY"/>
    <property type="match status" value="1"/>
</dbReference>
<accession>A0A162Q7F5</accession>
<evidence type="ECO:0000256" key="1">
    <source>
        <dbReference type="ARBA" id="ARBA00022553"/>
    </source>
</evidence>
<dbReference type="SMART" id="SM00448">
    <property type="entry name" value="REC"/>
    <property type="match status" value="1"/>
</dbReference>
<dbReference type="CDD" id="cd17546">
    <property type="entry name" value="REC_hyHK_CKI1_RcsC-like"/>
    <property type="match status" value="1"/>
</dbReference>
<dbReference type="Gene3D" id="3.40.50.2300">
    <property type="match status" value="1"/>
</dbReference>
<evidence type="ECO:0000313" key="5">
    <source>
        <dbReference type="EMBL" id="OAC99609.1"/>
    </source>
</evidence>
<keyword evidence="6" id="KW-1185">Reference proteome</keyword>
<feature type="modified residue" description="4-aspartylphosphate" evidence="3">
    <location>
        <position position="50"/>
    </location>
</feature>
<dbReference type="STRING" id="747725.A0A162Q7F5"/>
<dbReference type="PANTHER" id="PTHR45339:SF1">
    <property type="entry name" value="HYBRID SIGNAL TRANSDUCTION HISTIDINE KINASE J"/>
    <property type="match status" value="1"/>
</dbReference>
<feature type="domain" description="Response regulatory" evidence="4">
    <location>
        <begin position="1"/>
        <end position="119"/>
    </location>
</feature>
<evidence type="ECO:0000259" key="4">
    <source>
        <dbReference type="PROSITE" id="PS50110"/>
    </source>
</evidence>
<dbReference type="Pfam" id="PF00072">
    <property type="entry name" value="Response_reg"/>
    <property type="match status" value="1"/>
</dbReference>
<sequence length="123" mass="13636">KTLVVDDNPINLKVLSRMLAHIGIQSQTASNGREACDMIAKDAFDLVFMDIWMPEMNGLEAAEKIRRDMATSPVHPYIIALTACVMPGDREKCIQAGMNGYVSKPIRKEELEASIHTFTQTGL</sequence>
<dbReference type="Proteomes" id="UP000077051">
    <property type="component" value="Unassembled WGS sequence"/>
</dbReference>
<dbReference type="PANTHER" id="PTHR45339">
    <property type="entry name" value="HYBRID SIGNAL TRANSDUCTION HISTIDINE KINASE J"/>
    <property type="match status" value="1"/>
</dbReference>
<feature type="non-terminal residue" evidence="5">
    <location>
        <position position="1"/>
    </location>
</feature>
<evidence type="ECO:0000256" key="3">
    <source>
        <dbReference type="PROSITE-ProRule" id="PRU00169"/>
    </source>
</evidence>
<keyword evidence="2" id="KW-0902">Two-component regulatory system</keyword>
<evidence type="ECO:0000313" key="6">
    <source>
        <dbReference type="Proteomes" id="UP000077051"/>
    </source>
</evidence>
<evidence type="ECO:0000256" key="2">
    <source>
        <dbReference type="ARBA" id="ARBA00023012"/>
    </source>
</evidence>